<evidence type="ECO:0000313" key="2">
    <source>
        <dbReference type="EMBL" id="RKD72882.1"/>
    </source>
</evidence>
<feature type="transmembrane region" description="Helical" evidence="1">
    <location>
        <begin position="6"/>
        <end position="24"/>
    </location>
</feature>
<evidence type="ECO:0000313" key="3">
    <source>
        <dbReference type="Proteomes" id="UP000285120"/>
    </source>
</evidence>
<keyword evidence="1" id="KW-0472">Membrane</keyword>
<accession>A0A419V357</accession>
<reference evidence="2 3" key="1">
    <citation type="submission" date="2018-09" db="EMBL/GenBank/DDBJ databases">
        <title>Genomic Encyclopedia of Archaeal and Bacterial Type Strains, Phase II (KMG-II): from individual species to whole genera.</title>
        <authorList>
            <person name="Goeker M."/>
        </authorList>
    </citation>
    <scope>NUCLEOTIDE SEQUENCE [LARGE SCALE GENOMIC DNA]</scope>
    <source>
        <strain evidence="2 3">DSM 17008</strain>
    </source>
</reference>
<dbReference type="Proteomes" id="UP000285120">
    <property type="component" value="Unassembled WGS sequence"/>
</dbReference>
<dbReference type="AlphaFoldDB" id="A0A419V357"/>
<name>A0A419V357_9BACL</name>
<proteinExistence type="predicted"/>
<dbReference type="EMBL" id="RAPK01000009">
    <property type="protein sequence ID" value="RKD72882.1"/>
    <property type="molecule type" value="Genomic_DNA"/>
</dbReference>
<protein>
    <submittedName>
        <fullName evidence="2">Uncharacterized protein</fullName>
    </submittedName>
</protein>
<dbReference type="OrthoDB" id="2974161at2"/>
<keyword evidence="1" id="KW-1133">Transmembrane helix</keyword>
<dbReference type="RefSeq" id="WP_120193277.1">
    <property type="nucleotide sequence ID" value="NZ_RAPK01000009.1"/>
</dbReference>
<keyword evidence="3" id="KW-1185">Reference proteome</keyword>
<gene>
    <name evidence="2" type="ORF">ATL39_2078</name>
</gene>
<organism evidence="2 3">
    <name type="scientific">Sinobaca qinghaiensis</name>
    <dbReference type="NCBI Taxonomy" id="342944"/>
    <lineage>
        <taxon>Bacteria</taxon>
        <taxon>Bacillati</taxon>
        <taxon>Bacillota</taxon>
        <taxon>Bacilli</taxon>
        <taxon>Bacillales</taxon>
        <taxon>Sporolactobacillaceae</taxon>
        <taxon>Sinobaca</taxon>
    </lineage>
</organism>
<sequence length="75" mass="8215">MDFAVFLIGTLMFAVGFVLLLFFLARKISLLIPFILMAAGVVICFIGLILSSPLTDQDRSALSPQYQGESAARQF</sequence>
<keyword evidence="1" id="KW-0812">Transmembrane</keyword>
<evidence type="ECO:0000256" key="1">
    <source>
        <dbReference type="SAM" id="Phobius"/>
    </source>
</evidence>
<feature type="transmembrane region" description="Helical" evidence="1">
    <location>
        <begin position="31"/>
        <end position="50"/>
    </location>
</feature>
<comment type="caution">
    <text evidence="2">The sequence shown here is derived from an EMBL/GenBank/DDBJ whole genome shotgun (WGS) entry which is preliminary data.</text>
</comment>